<gene>
    <name evidence="4" type="primary">mce</name>
    <name evidence="4" type="ORF">PTI97_02545</name>
</gene>
<dbReference type="InterPro" id="IPR017515">
    <property type="entry name" value="MeMalonyl-CoA_epimerase"/>
</dbReference>
<keyword evidence="4" id="KW-0413">Isomerase</keyword>
<sequence>MFMQIDHTGIAVRDLDEAITFYTTVLGGELMDRYTNTATGVETELAVIHIGEDVIELLRPTSNTSPIARFMKARGKGVHHIAYRVDDLDQAIAKHMQNGITFLDDTLRTTAKGRRLIYMDPRHSGGVITELCDYPTEKQ</sequence>
<dbReference type="GO" id="GO:0004493">
    <property type="term" value="F:methylmalonyl-CoA epimerase activity"/>
    <property type="evidence" value="ECO:0007669"/>
    <property type="project" value="UniProtKB-EC"/>
</dbReference>
<dbReference type="InterPro" id="IPR029068">
    <property type="entry name" value="Glyas_Bleomycin-R_OHBP_Dase"/>
</dbReference>
<feature type="domain" description="VOC" evidence="3">
    <location>
        <begin position="4"/>
        <end position="134"/>
    </location>
</feature>
<evidence type="ECO:0000259" key="3">
    <source>
        <dbReference type="PROSITE" id="PS51819"/>
    </source>
</evidence>
<evidence type="ECO:0000256" key="1">
    <source>
        <dbReference type="ARBA" id="ARBA00009308"/>
    </source>
</evidence>
<organism evidence="4 5">
    <name type="scientific">Exiguobacterium marinum</name>
    <dbReference type="NCBI Taxonomy" id="273528"/>
    <lineage>
        <taxon>Bacteria</taxon>
        <taxon>Bacillati</taxon>
        <taxon>Bacillota</taxon>
        <taxon>Bacilli</taxon>
        <taxon>Bacillales</taxon>
        <taxon>Bacillales Family XII. Incertae Sedis</taxon>
        <taxon>Exiguobacterium</taxon>
    </lineage>
</organism>
<evidence type="ECO:0000313" key="4">
    <source>
        <dbReference type="EMBL" id="WDH76419.1"/>
    </source>
</evidence>
<reference evidence="4 5" key="1">
    <citation type="submission" date="2023-02" db="EMBL/GenBank/DDBJ databases">
        <title>A bacterium isolated from plastisphere.</title>
        <authorList>
            <person name="Sun Y."/>
        </authorList>
    </citation>
    <scope>NUCLEOTIDE SEQUENCE [LARGE SCALE GENOMIC DNA]</scope>
    <source>
        <strain evidence="5">a-1</strain>
    </source>
</reference>
<dbReference type="Proteomes" id="UP001213680">
    <property type="component" value="Chromosome"/>
</dbReference>
<dbReference type="SUPFAM" id="SSF54593">
    <property type="entry name" value="Glyoxalase/Bleomycin resistance protein/Dihydroxybiphenyl dioxygenase"/>
    <property type="match status" value="1"/>
</dbReference>
<dbReference type="PANTHER" id="PTHR43048">
    <property type="entry name" value="METHYLMALONYL-COA EPIMERASE"/>
    <property type="match status" value="1"/>
</dbReference>
<dbReference type="NCBIfam" id="TIGR03081">
    <property type="entry name" value="metmalonyl_epim"/>
    <property type="match status" value="1"/>
</dbReference>
<evidence type="ECO:0000256" key="2">
    <source>
        <dbReference type="ARBA" id="ARBA00022723"/>
    </source>
</evidence>
<dbReference type="Pfam" id="PF13669">
    <property type="entry name" value="Glyoxalase_4"/>
    <property type="match status" value="1"/>
</dbReference>
<keyword evidence="5" id="KW-1185">Reference proteome</keyword>
<protein>
    <submittedName>
        <fullName evidence="4">Methylmalonyl-CoA epimerase</fullName>
        <ecNumber evidence="4">5.1.99.1</ecNumber>
    </submittedName>
</protein>
<dbReference type="PROSITE" id="PS51819">
    <property type="entry name" value="VOC"/>
    <property type="match status" value="1"/>
</dbReference>
<evidence type="ECO:0000313" key="5">
    <source>
        <dbReference type="Proteomes" id="UP001213680"/>
    </source>
</evidence>
<dbReference type="InterPro" id="IPR037523">
    <property type="entry name" value="VOC_core"/>
</dbReference>
<keyword evidence="2" id="KW-0479">Metal-binding</keyword>
<dbReference type="PANTHER" id="PTHR43048:SF3">
    <property type="entry name" value="METHYLMALONYL-COA EPIMERASE, MITOCHONDRIAL"/>
    <property type="match status" value="1"/>
</dbReference>
<dbReference type="Gene3D" id="3.10.180.10">
    <property type="entry name" value="2,3-Dihydroxybiphenyl 1,2-Dioxygenase, domain 1"/>
    <property type="match status" value="1"/>
</dbReference>
<proteinExistence type="inferred from homology"/>
<dbReference type="EC" id="5.1.99.1" evidence="4"/>
<accession>A0ABY7WZW9</accession>
<dbReference type="CDD" id="cd07249">
    <property type="entry name" value="MMCE"/>
    <property type="match status" value="1"/>
</dbReference>
<name>A0ABY7WZW9_9BACL</name>
<comment type="similarity">
    <text evidence="1">Belongs to the methylmalonyl-CoA epimerase family.</text>
</comment>
<dbReference type="EMBL" id="CP118099">
    <property type="protein sequence ID" value="WDH76419.1"/>
    <property type="molecule type" value="Genomic_DNA"/>
</dbReference>
<dbReference type="InterPro" id="IPR051785">
    <property type="entry name" value="MMCE/EMCE_epimerase"/>
</dbReference>